<feature type="transmembrane region" description="Helical" evidence="2">
    <location>
        <begin position="12"/>
        <end position="30"/>
    </location>
</feature>
<sequence length="788" mass="78477">MADKARRIRHEAVSAVAMIATLAMISSLGGTGESRGSQARTSSLFPGNEIFAVQSLPGDASAGAGAGADRTDRNVMYLTPINGGAAVATTAGKNAAGTSATAARTSAETPAVRRIPTEGGEALPWTITVTYSLDGPEVSASDINNASGLVGIHIAVQPNDFASAQAQESAANLTPLIAFTIPTKVASEINANDGTIVAQQGSDTLIAAVGRSLNSRSGDAGGGAGGNSGGDSGSESDSRSASQTERQSDSVLTVDVYVSAKQFAISDIAFAAVPANNAADYESAISELATRAAGLADATTGVANPRNATLINQLTALRDRERELATTTIAQRTAAHKRAFDAYMAAYVGSYTTHLSGSIGQSTQMTALMGTAGELSGDTPLATAVGDLANAVNMVSAAHRHTGAADMLDEIIRMIRQRGTQGLAAELKTRAGEESVEGNTGFSDGQGQLSRAMIPYSMAYTDVYTSHLSELTGGTTAGAGAFQQQAITATNDDFASRSDLKGDTAQVDAAMATLATASEHTGRAQAIDALLLRFGDEFAAGDDGGDGGDAGGVGGGDATAGGGAGVGGVGAAFEGGIGAVRAPSIAATVEQRRQAEYRSARSKEAARQRKDQQSGKLTSLVDDTSSIDMKDVMSYAGGIGAAGVGSGSADGGSSADSQKGGHGSAGGSSGGSVGDSAGSNADGAGSSASADAGSSDSASLTLQPSLVYGVYGFDSRSLLTPDAGAQVDETVTISSAADTLGAAVKALRDAGALAGALDSSKRSSGTSSTERRPSPSAESRFLIVVDAL</sequence>
<feature type="compositionally biased region" description="Low complexity" evidence="1">
    <location>
        <begin position="233"/>
        <end position="242"/>
    </location>
</feature>
<dbReference type="RefSeq" id="WP_151916152.1">
    <property type="nucleotide sequence ID" value="NZ_RQSP01000004.1"/>
</dbReference>
<keyword evidence="4" id="KW-1185">Reference proteome</keyword>
<protein>
    <recommendedName>
        <fullName evidence="5">Tubuliform spidroin</fullName>
    </recommendedName>
</protein>
<evidence type="ECO:0000256" key="1">
    <source>
        <dbReference type="SAM" id="MobiDB-lite"/>
    </source>
</evidence>
<evidence type="ECO:0000313" key="3">
    <source>
        <dbReference type="EMBL" id="KAB5608131.1"/>
    </source>
</evidence>
<keyword evidence="2" id="KW-0472">Membrane</keyword>
<dbReference type="OrthoDB" id="3240077at2"/>
<feature type="region of interest" description="Disordered" evidence="1">
    <location>
        <begin position="755"/>
        <end position="778"/>
    </location>
</feature>
<name>A0A5N5RN00_9BIFI</name>
<organism evidence="3 4">
    <name type="scientific">Bifidobacterium jacchi</name>
    <dbReference type="NCBI Taxonomy" id="2490545"/>
    <lineage>
        <taxon>Bacteria</taxon>
        <taxon>Bacillati</taxon>
        <taxon>Actinomycetota</taxon>
        <taxon>Actinomycetes</taxon>
        <taxon>Bifidobacteriales</taxon>
        <taxon>Bifidobacteriaceae</taxon>
        <taxon>Bifidobacterium</taxon>
    </lineage>
</organism>
<dbReference type="Proteomes" id="UP000326336">
    <property type="component" value="Unassembled WGS sequence"/>
</dbReference>
<gene>
    <name evidence="3" type="ORF">EHS19_02005</name>
</gene>
<dbReference type="EMBL" id="RQSP01000004">
    <property type="protein sequence ID" value="KAB5608131.1"/>
    <property type="molecule type" value="Genomic_DNA"/>
</dbReference>
<evidence type="ECO:0000313" key="4">
    <source>
        <dbReference type="Proteomes" id="UP000326336"/>
    </source>
</evidence>
<keyword evidence="2" id="KW-1133">Transmembrane helix</keyword>
<evidence type="ECO:0008006" key="5">
    <source>
        <dbReference type="Google" id="ProtNLM"/>
    </source>
</evidence>
<feature type="region of interest" description="Disordered" evidence="1">
    <location>
        <begin position="216"/>
        <end position="247"/>
    </location>
</feature>
<feature type="region of interest" description="Disordered" evidence="1">
    <location>
        <begin position="645"/>
        <end position="698"/>
    </location>
</feature>
<feature type="compositionally biased region" description="Basic and acidic residues" evidence="1">
    <location>
        <begin position="596"/>
        <end position="613"/>
    </location>
</feature>
<feature type="compositionally biased region" description="Gly residues" evidence="1">
    <location>
        <begin position="219"/>
        <end position="232"/>
    </location>
</feature>
<feature type="compositionally biased region" description="Low complexity" evidence="1">
    <location>
        <begin position="674"/>
        <end position="698"/>
    </location>
</feature>
<feature type="region of interest" description="Disordered" evidence="1">
    <location>
        <begin position="596"/>
        <end position="622"/>
    </location>
</feature>
<evidence type="ECO:0000256" key="2">
    <source>
        <dbReference type="SAM" id="Phobius"/>
    </source>
</evidence>
<reference evidence="3 4" key="1">
    <citation type="journal article" date="2019" name="Int. J. Syst. Evol. Microbiol.">
        <title>Bifidobacterium jacchi sp. nov., isolated from the faeces of a baby common marmoset (Callithrix jacchus).</title>
        <authorList>
            <person name="Modesto M."/>
            <person name="Watanabe K."/>
            <person name="Arita M."/>
            <person name="Satti M."/>
            <person name="Oki K."/>
            <person name="Sciavilla P."/>
            <person name="Patavino C."/>
            <person name="Camma C."/>
            <person name="Michelini S."/>
            <person name="Sgorbati B."/>
            <person name="Mattarelli P."/>
        </authorList>
    </citation>
    <scope>NUCLEOTIDE SEQUENCE [LARGE SCALE GENOMIC DNA]</scope>
    <source>
        <strain evidence="3 4">MRM 9.3</strain>
    </source>
</reference>
<accession>A0A5N5RN00</accession>
<comment type="caution">
    <text evidence="3">The sequence shown here is derived from an EMBL/GenBank/DDBJ whole genome shotgun (WGS) entry which is preliminary data.</text>
</comment>
<proteinExistence type="predicted"/>
<feature type="compositionally biased region" description="Gly residues" evidence="1">
    <location>
        <begin position="660"/>
        <end position="673"/>
    </location>
</feature>
<dbReference type="AlphaFoldDB" id="A0A5N5RN00"/>
<keyword evidence="2" id="KW-0812">Transmembrane</keyword>